<sequence length="65" mass="7665">MKVKKLIAEYFTRKRLLTNAIFLLLLSTALFVFKSEKEILGASFMVASFIYFALYLYFWLKAKKS</sequence>
<feature type="transmembrane region" description="Helical" evidence="1">
    <location>
        <begin position="39"/>
        <end position="60"/>
    </location>
</feature>
<keyword evidence="1" id="KW-0812">Transmembrane</keyword>
<gene>
    <name evidence="2" type="ORF">RM553_10265</name>
</gene>
<evidence type="ECO:0000256" key="1">
    <source>
        <dbReference type="SAM" id="Phobius"/>
    </source>
</evidence>
<keyword evidence="1" id="KW-0472">Membrane</keyword>
<keyword evidence="1" id="KW-1133">Transmembrane helix</keyword>
<proteinExistence type="predicted"/>
<evidence type="ECO:0000313" key="2">
    <source>
        <dbReference type="EMBL" id="MDT0643211.1"/>
    </source>
</evidence>
<organism evidence="2 3">
    <name type="scientific">Autumnicola tepida</name>
    <dbReference type="NCBI Taxonomy" id="3075595"/>
    <lineage>
        <taxon>Bacteria</taxon>
        <taxon>Pseudomonadati</taxon>
        <taxon>Bacteroidota</taxon>
        <taxon>Flavobacteriia</taxon>
        <taxon>Flavobacteriales</taxon>
        <taxon>Flavobacteriaceae</taxon>
        <taxon>Autumnicola</taxon>
    </lineage>
</organism>
<evidence type="ECO:0000313" key="3">
    <source>
        <dbReference type="Proteomes" id="UP001262889"/>
    </source>
</evidence>
<comment type="caution">
    <text evidence="2">The sequence shown here is derived from an EMBL/GenBank/DDBJ whole genome shotgun (WGS) entry which is preliminary data.</text>
</comment>
<dbReference type="EMBL" id="JAVRHQ010000011">
    <property type="protein sequence ID" value="MDT0643211.1"/>
    <property type="molecule type" value="Genomic_DNA"/>
</dbReference>
<feature type="transmembrane region" description="Helical" evidence="1">
    <location>
        <begin position="16"/>
        <end position="33"/>
    </location>
</feature>
<reference evidence="2 3" key="1">
    <citation type="submission" date="2023-09" db="EMBL/GenBank/DDBJ databases">
        <authorList>
            <person name="Rey-Velasco X."/>
        </authorList>
    </citation>
    <scope>NUCLEOTIDE SEQUENCE [LARGE SCALE GENOMIC DNA]</scope>
    <source>
        <strain evidence="2 3">F363</strain>
    </source>
</reference>
<protein>
    <submittedName>
        <fullName evidence="2">Uncharacterized protein</fullName>
    </submittedName>
</protein>
<name>A0ABU3CA59_9FLAO</name>
<keyword evidence="3" id="KW-1185">Reference proteome</keyword>
<dbReference type="Proteomes" id="UP001262889">
    <property type="component" value="Unassembled WGS sequence"/>
</dbReference>
<accession>A0ABU3CA59</accession>
<dbReference type="RefSeq" id="WP_311534833.1">
    <property type="nucleotide sequence ID" value="NZ_JAVRHQ010000011.1"/>
</dbReference>